<protein>
    <submittedName>
        <fullName evidence="2">Uncharacterized protein</fullName>
    </submittedName>
</protein>
<evidence type="ECO:0000313" key="2">
    <source>
        <dbReference type="EMBL" id="KAF7380936.1"/>
    </source>
</evidence>
<proteinExistence type="predicted"/>
<feature type="compositionally biased region" description="Basic and acidic residues" evidence="1">
    <location>
        <begin position="56"/>
        <end position="67"/>
    </location>
</feature>
<feature type="region of interest" description="Disordered" evidence="1">
    <location>
        <begin position="25"/>
        <end position="67"/>
    </location>
</feature>
<feature type="compositionally biased region" description="Basic and acidic residues" evidence="1">
    <location>
        <begin position="38"/>
        <end position="49"/>
    </location>
</feature>
<organism evidence="2 3">
    <name type="scientific">Vespula vulgaris</name>
    <name type="common">Yellow jacket</name>
    <name type="synonym">Wasp</name>
    <dbReference type="NCBI Taxonomy" id="7454"/>
    <lineage>
        <taxon>Eukaryota</taxon>
        <taxon>Metazoa</taxon>
        <taxon>Ecdysozoa</taxon>
        <taxon>Arthropoda</taxon>
        <taxon>Hexapoda</taxon>
        <taxon>Insecta</taxon>
        <taxon>Pterygota</taxon>
        <taxon>Neoptera</taxon>
        <taxon>Endopterygota</taxon>
        <taxon>Hymenoptera</taxon>
        <taxon>Apocrita</taxon>
        <taxon>Aculeata</taxon>
        <taxon>Vespoidea</taxon>
        <taxon>Vespidae</taxon>
        <taxon>Vespinae</taxon>
        <taxon>Vespula</taxon>
    </lineage>
</organism>
<accession>A0A834J4F9</accession>
<comment type="caution">
    <text evidence="2">The sequence shown here is derived from an EMBL/GenBank/DDBJ whole genome shotgun (WGS) entry which is preliminary data.</text>
</comment>
<dbReference type="EMBL" id="JACSEA010000021">
    <property type="protein sequence ID" value="KAF7380936.1"/>
    <property type="molecule type" value="Genomic_DNA"/>
</dbReference>
<dbReference type="AlphaFoldDB" id="A0A834J4F9"/>
<dbReference type="Proteomes" id="UP000614350">
    <property type="component" value="Unassembled WGS sequence"/>
</dbReference>
<gene>
    <name evidence="2" type="ORF">HZH66_014312</name>
</gene>
<reference evidence="2" key="1">
    <citation type="journal article" date="2020" name="G3 (Bethesda)">
        <title>High-Quality Assemblies for Three Invasive Social Wasps from the &lt;i&gt;Vespula&lt;/i&gt; Genus.</title>
        <authorList>
            <person name="Harrop T.W.R."/>
            <person name="Guhlin J."/>
            <person name="McLaughlin G.M."/>
            <person name="Permina E."/>
            <person name="Stockwell P."/>
            <person name="Gilligan J."/>
            <person name="Le Lec M.F."/>
            <person name="Gruber M.A.M."/>
            <person name="Quinn O."/>
            <person name="Lovegrove M."/>
            <person name="Duncan E.J."/>
            <person name="Remnant E.J."/>
            <person name="Van Eeckhoven J."/>
            <person name="Graham B."/>
            <person name="Knapp R.A."/>
            <person name="Langford K.W."/>
            <person name="Kronenberg Z."/>
            <person name="Press M.O."/>
            <person name="Eacker S.M."/>
            <person name="Wilson-Rankin E.E."/>
            <person name="Purcell J."/>
            <person name="Lester P.J."/>
            <person name="Dearden P.K."/>
        </authorList>
    </citation>
    <scope>NUCLEOTIDE SEQUENCE</scope>
    <source>
        <strain evidence="2">Marl-1</strain>
    </source>
</reference>
<name>A0A834J4F9_VESVU</name>
<evidence type="ECO:0000256" key="1">
    <source>
        <dbReference type="SAM" id="MobiDB-lite"/>
    </source>
</evidence>
<keyword evidence="3" id="KW-1185">Reference proteome</keyword>
<evidence type="ECO:0000313" key="3">
    <source>
        <dbReference type="Proteomes" id="UP000614350"/>
    </source>
</evidence>
<sequence>MGPFSRFVESPLKGVRKHAVRYVQEEEEESGGRVPVGEVEHHAENRVDARGFSGSRSKDQILEGDRSIVLDQRSSQYGISSNVRGHPSVGP</sequence>